<dbReference type="InterPro" id="IPR044282">
    <property type="entry name" value="ABAP1/ARIA"/>
</dbReference>
<dbReference type="CDD" id="cd18352">
    <property type="entry name" value="BTB_POZ_ARIA_plant"/>
    <property type="match status" value="1"/>
</dbReference>
<protein>
    <recommendedName>
        <fullName evidence="5">BTB domain-containing protein</fullName>
    </recommendedName>
</protein>
<feature type="repeat" description="ARM" evidence="3">
    <location>
        <begin position="374"/>
        <end position="416"/>
    </location>
</feature>
<evidence type="ECO:0000256" key="1">
    <source>
        <dbReference type="ARBA" id="ARBA00004906"/>
    </source>
</evidence>
<evidence type="ECO:0000313" key="7">
    <source>
        <dbReference type="Proteomes" id="UP000886885"/>
    </source>
</evidence>
<evidence type="ECO:0000256" key="4">
    <source>
        <dbReference type="SAM" id="MobiDB-lite"/>
    </source>
</evidence>
<dbReference type="SMART" id="SM00185">
    <property type="entry name" value="ARM"/>
    <property type="match status" value="7"/>
</dbReference>
<feature type="repeat" description="ARM" evidence="3">
    <location>
        <begin position="333"/>
        <end position="375"/>
    </location>
</feature>
<comment type="caution">
    <text evidence="6">The sequence shown here is derived from an EMBL/GenBank/DDBJ whole genome shotgun (WGS) entry which is preliminary data.</text>
</comment>
<keyword evidence="7" id="KW-1185">Reference proteome</keyword>
<dbReference type="FunFam" id="3.30.710.10:FF:000178">
    <property type="entry name" value="Armadillo/beta-catenin repeat family protein"/>
    <property type="match status" value="1"/>
</dbReference>
<feature type="domain" description="BTB" evidence="5">
    <location>
        <begin position="562"/>
        <end position="629"/>
    </location>
</feature>
<feature type="repeat" description="ARM" evidence="3">
    <location>
        <begin position="207"/>
        <end position="242"/>
    </location>
</feature>
<dbReference type="EMBL" id="JAAWWB010000016">
    <property type="protein sequence ID" value="KAG6764434.1"/>
    <property type="molecule type" value="Genomic_DNA"/>
</dbReference>
<name>A0A8X8CT01_POPTO</name>
<dbReference type="PROSITE" id="PS50097">
    <property type="entry name" value="BTB"/>
    <property type="match status" value="1"/>
</dbReference>
<sequence length="729" mass="81277">MELKKHQDQRLPERKGQKRKLEEEIKEGKREISAAEVEASAPYGEARRVILNEVYTQVNILNSTFSWHETHRGAAKRATHILAELAKNEEVVNVIVEGGAVPALVKHLEAPPSSEIDHNNSKPFEHEVEKESAFALGLLAVKPEHQQIIVDAGALSHLVSLLKRQRDVHRDGSNSRAVNSVIRRAADAITNLAHENSSIKTRVRMEGGIPPLVELLEFTDTKVQRAAAGALRTLAFKNDENKNQIVECYALPTLILMLRSDDAAIHYEAVGVIGNLVHSSPNIKREVLAAGALQPVIGLLSSCCSESQREAALLLGQFAATDSDCKVHIVQRGAVRPLIEMLQSPDVQLREMSAFALGRLAQDTHNQAGIAHNGGLVPLLKLLDSKNGSLQHNAAFALYGLADNEDNVSDFISVGGVQKLQDGEFIVQATKDCVAKTLKRLEEKIHGRVLNHLLYLMRVAEKAVQRRVALALAHLCSPDDQRAIFINNCGTFLALLVRKVIGGIYLQKFKKGNLLKQQLDGAIALYRLTNKAMTLSPVDAAPLSPTPQVYLGEQYVNNPTLSDVTFLVEGRRFYAHRICLLASSDAFRAMFDGGYREKDARDIEIPNIRWEVFELMMRFIYTGSVDVTLIIAQDLLRAADQYLLEGLKRLCEYTIAQDITLENIGSMYELSEAFHAISLRHRCILFILEQFDKLSDKPRHSQLIQRIIPEIRNYFEKALTKPHQHNSQL</sequence>
<gene>
    <name evidence="6" type="ORF">POTOM_031903</name>
</gene>
<keyword evidence="2" id="KW-0677">Repeat</keyword>
<dbReference type="PANTHER" id="PTHR46710">
    <property type="entry name" value="ARM REPEAT PROTEIN INTERACTING WITH ABF2"/>
    <property type="match status" value="1"/>
</dbReference>
<dbReference type="PANTHER" id="PTHR46710:SF1">
    <property type="entry name" value="ARM REPEAT PROTEIN INTERACTING WITH ABF2"/>
    <property type="match status" value="1"/>
</dbReference>
<proteinExistence type="predicted"/>
<feature type="repeat" description="ARM" evidence="3">
    <location>
        <begin position="249"/>
        <end position="291"/>
    </location>
</feature>
<dbReference type="InterPro" id="IPR000225">
    <property type="entry name" value="Armadillo"/>
</dbReference>
<feature type="repeat" description="ARM" evidence="3">
    <location>
        <begin position="153"/>
        <end position="207"/>
    </location>
</feature>
<dbReference type="Pfam" id="PF00651">
    <property type="entry name" value="BTB"/>
    <property type="match status" value="1"/>
</dbReference>
<dbReference type="SMART" id="SM00225">
    <property type="entry name" value="BTB"/>
    <property type="match status" value="1"/>
</dbReference>
<feature type="region of interest" description="Disordered" evidence="4">
    <location>
        <begin position="1"/>
        <end position="29"/>
    </location>
</feature>
<organism evidence="6 7">
    <name type="scientific">Populus tomentosa</name>
    <name type="common">Chinese white poplar</name>
    <dbReference type="NCBI Taxonomy" id="118781"/>
    <lineage>
        <taxon>Eukaryota</taxon>
        <taxon>Viridiplantae</taxon>
        <taxon>Streptophyta</taxon>
        <taxon>Embryophyta</taxon>
        <taxon>Tracheophyta</taxon>
        <taxon>Spermatophyta</taxon>
        <taxon>Magnoliopsida</taxon>
        <taxon>eudicotyledons</taxon>
        <taxon>Gunneridae</taxon>
        <taxon>Pentapetalae</taxon>
        <taxon>rosids</taxon>
        <taxon>fabids</taxon>
        <taxon>Malpighiales</taxon>
        <taxon>Salicaceae</taxon>
        <taxon>Saliceae</taxon>
        <taxon>Populus</taxon>
    </lineage>
</organism>
<dbReference type="OrthoDB" id="29145at2759"/>
<dbReference type="AlphaFoldDB" id="A0A8X8CT01"/>
<dbReference type="Pfam" id="PF00514">
    <property type="entry name" value="Arm"/>
    <property type="match status" value="3"/>
</dbReference>
<evidence type="ECO:0000259" key="5">
    <source>
        <dbReference type="PROSITE" id="PS50097"/>
    </source>
</evidence>
<dbReference type="InterPro" id="IPR000210">
    <property type="entry name" value="BTB/POZ_dom"/>
</dbReference>
<evidence type="ECO:0000313" key="6">
    <source>
        <dbReference type="EMBL" id="KAG6764434.1"/>
    </source>
</evidence>
<reference evidence="6" key="1">
    <citation type="journal article" date="2020" name="bioRxiv">
        <title>Hybrid origin of Populus tomentosa Carr. identified through genome sequencing and phylogenomic analysis.</title>
        <authorList>
            <person name="An X."/>
            <person name="Gao K."/>
            <person name="Chen Z."/>
            <person name="Li J."/>
            <person name="Yang X."/>
            <person name="Yang X."/>
            <person name="Zhou J."/>
            <person name="Guo T."/>
            <person name="Zhao T."/>
            <person name="Huang S."/>
            <person name="Miao D."/>
            <person name="Khan W.U."/>
            <person name="Rao P."/>
            <person name="Ye M."/>
            <person name="Lei B."/>
            <person name="Liao W."/>
            <person name="Wang J."/>
            <person name="Ji L."/>
            <person name="Li Y."/>
            <person name="Guo B."/>
            <person name="Mustafa N.S."/>
            <person name="Li S."/>
            <person name="Yun Q."/>
            <person name="Keller S.R."/>
            <person name="Mao J."/>
            <person name="Zhang R."/>
            <person name="Strauss S.H."/>
        </authorList>
    </citation>
    <scope>NUCLEOTIDE SEQUENCE</scope>
    <source>
        <strain evidence="6">GM15</strain>
        <tissue evidence="6">Leaf</tissue>
    </source>
</reference>
<feature type="repeat" description="ARM" evidence="3">
    <location>
        <begin position="99"/>
        <end position="154"/>
    </location>
</feature>
<evidence type="ECO:0000256" key="2">
    <source>
        <dbReference type="ARBA" id="ARBA00022737"/>
    </source>
</evidence>
<evidence type="ECO:0000256" key="3">
    <source>
        <dbReference type="PROSITE-ProRule" id="PRU00259"/>
    </source>
</evidence>
<comment type="pathway">
    <text evidence="1">Protein modification; protein ubiquitination.</text>
</comment>
<dbReference type="Proteomes" id="UP000886885">
    <property type="component" value="Chromosome 8D"/>
</dbReference>
<accession>A0A8X8CT01</accession>
<dbReference type="PROSITE" id="PS50176">
    <property type="entry name" value="ARM_REPEAT"/>
    <property type="match status" value="6"/>
</dbReference>